<dbReference type="AlphaFoldDB" id="A0A6M3IQQ1"/>
<sequence length="128" mass="13833">MSPSRTTAYTSMLSQTAVYWGAPQPDGGGGYTFADAVEISCRWEDTSEMTRRADTGEETVASAVVYVNQDLAIGGFLYLGTLDDLDSGETVDPLTVAGAQEIMKLDKVPGRRADTFVREAWLANRRSG</sequence>
<name>A0A6M3IQQ1_9ZZZZ</name>
<protein>
    <submittedName>
        <fullName evidence="1">Uncharacterized protein</fullName>
    </submittedName>
</protein>
<gene>
    <name evidence="1" type="ORF">MM415B01265_0020</name>
</gene>
<evidence type="ECO:0000313" key="1">
    <source>
        <dbReference type="EMBL" id="QJA59575.1"/>
    </source>
</evidence>
<dbReference type="EMBL" id="MT141375">
    <property type="protein sequence ID" value="QJA59575.1"/>
    <property type="molecule type" value="Genomic_DNA"/>
</dbReference>
<organism evidence="1">
    <name type="scientific">viral metagenome</name>
    <dbReference type="NCBI Taxonomy" id="1070528"/>
    <lineage>
        <taxon>unclassified sequences</taxon>
        <taxon>metagenomes</taxon>
        <taxon>organismal metagenomes</taxon>
    </lineage>
</organism>
<accession>A0A6M3IQQ1</accession>
<proteinExistence type="predicted"/>
<reference evidence="1" key="1">
    <citation type="submission" date="2020-03" db="EMBL/GenBank/DDBJ databases">
        <title>The deep terrestrial virosphere.</title>
        <authorList>
            <person name="Holmfeldt K."/>
            <person name="Nilsson E."/>
            <person name="Simone D."/>
            <person name="Lopez-Fernandez M."/>
            <person name="Wu X."/>
            <person name="de Brujin I."/>
            <person name="Lundin D."/>
            <person name="Andersson A."/>
            <person name="Bertilsson S."/>
            <person name="Dopson M."/>
        </authorList>
    </citation>
    <scope>NUCLEOTIDE SEQUENCE</scope>
    <source>
        <strain evidence="1">MM415B01265</strain>
    </source>
</reference>